<dbReference type="EMBL" id="CP032630">
    <property type="protein sequence ID" value="AYF97234.1"/>
    <property type="molecule type" value="Genomic_DNA"/>
</dbReference>
<dbReference type="GO" id="GO:0005829">
    <property type="term" value="C:cytosol"/>
    <property type="evidence" value="ECO:0007669"/>
    <property type="project" value="TreeGrafter"/>
</dbReference>
<dbReference type="Proteomes" id="UP000278886">
    <property type="component" value="Chromosome"/>
</dbReference>
<dbReference type="PANTHER" id="PTHR12304:SF4">
    <property type="entry name" value="URIDINE NUCLEOSIDASE"/>
    <property type="match status" value="1"/>
</dbReference>
<dbReference type="InterPro" id="IPR036452">
    <property type="entry name" value="Ribo_hydro-like"/>
</dbReference>
<keyword evidence="2" id="KW-0326">Glycosidase</keyword>
<accession>A0A387B148</accession>
<dbReference type="Pfam" id="PF01156">
    <property type="entry name" value="IU_nuc_hydro"/>
    <property type="match status" value="1"/>
</dbReference>
<evidence type="ECO:0000256" key="2">
    <source>
        <dbReference type="ARBA" id="ARBA00023295"/>
    </source>
</evidence>
<dbReference type="InterPro" id="IPR023186">
    <property type="entry name" value="IUNH"/>
</dbReference>
<name>A0A387B148_9MICO</name>
<dbReference type="PANTHER" id="PTHR12304">
    <property type="entry name" value="INOSINE-URIDINE PREFERRING NUCLEOSIDE HYDROLASE"/>
    <property type="match status" value="1"/>
</dbReference>
<protein>
    <submittedName>
        <fullName evidence="4">Nucleoside hydrolase</fullName>
    </submittedName>
</protein>
<dbReference type="GO" id="GO:0006152">
    <property type="term" value="P:purine nucleoside catabolic process"/>
    <property type="evidence" value="ECO:0007669"/>
    <property type="project" value="TreeGrafter"/>
</dbReference>
<proteinExistence type="predicted"/>
<keyword evidence="1 4" id="KW-0378">Hydrolase</keyword>
<evidence type="ECO:0000313" key="4">
    <source>
        <dbReference type="EMBL" id="AYF97234.1"/>
    </source>
</evidence>
<organism evidence="4 5">
    <name type="scientific">Protaetiibacter intestinalis</name>
    <dbReference type="NCBI Taxonomy" id="2419774"/>
    <lineage>
        <taxon>Bacteria</taxon>
        <taxon>Bacillati</taxon>
        <taxon>Actinomycetota</taxon>
        <taxon>Actinomycetes</taxon>
        <taxon>Micrococcales</taxon>
        <taxon>Microbacteriaceae</taxon>
        <taxon>Protaetiibacter</taxon>
    </lineage>
</organism>
<dbReference type="InterPro" id="IPR001910">
    <property type="entry name" value="Inosine/uridine_hydrolase_dom"/>
</dbReference>
<dbReference type="Gene3D" id="3.90.245.10">
    <property type="entry name" value="Ribonucleoside hydrolase-like"/>
    <property type="match status" value="1"/>
</dbReference>
<dbReference type="AlphaFoldDB" id="A0A387B148"/>
<dbReference type="SUPFAM" id="SSF53590">
    <property type="entry name" value="Nucleoside hydrolase"/>
    <property type="match status" value="1"/>
</dbReference>
<reference evidence="5" key="1">
    <citation type="submission" date="2018-09" db="EMBL/GenBank/DDBJ databases">
        <title>Genome sequencing of strain 2DFWR-13.</title>
        <authorList>
            <person name="Heo J."/>
            <person name="Kim S.-J."/>
            <person name="Kwon S.-W."/>
        </authorList>
    </citation>
    <scope>NUCLEOTIDE SEQUENCE [LARGE SCALE GENOMIC DNA]</scope>
    <source>
        <strain evidence="5">2DFWR-13</strain>
    </source>
</reference>
<dbReference type="GO" id="GO:0008477">
    <property type="term" value="F:purine nucleosidase activity"/>
    <property type="evidence" value="ECO:0007669"/>
    <property type="project" value="TreeGrafter"/>
</dbReference>
<feature type="domain" description="Inosine/uridine-preferring nucleoside hydrolase" evidence="3">
    <location>
        <begin position="5"/>
        <end position="305"/>
    </location>
</feature>
<sequence length="321" mass="33780">MTTPILLDVDTGVDDALALLFAAAHPELELLGVSCVAGNASLDRVVDNTLRVLALAGAHHVPVAAGARRPLIEPARDAGHVHGADGLGGVQLPPAQRTAEPEGAVEFLRRRILEHPEPVALVALAPQTNLALLLRTHPEVADNLERIVFMGGSASVGNATALAEFNVWHDPEAAAIVLDAGVPLYMYGLDVFNRVGVPEATAAALAASATLRETVVGRLLDHRIASPDGEHPYLGWIGDAGAVCSLVDPDALRVERLPVRVELVGYGRGQTVVDRREIPGEDLMHGLGAQWAAVDVALDVDAARLVRLFLETVLPGGGWQT</sequence>
<gene>
    <name evidence="4" type="ORF">D7I47_02535</name>
</gene>
<evidence type="ECO:0000259" key="3">
    <source>
        <dbReference type="Pfam" id="PF01156"/>
    </source>
</evidence>
<dbReference type="KEGG" id="lyd:D7I47_02535"/>
<keyword evidence="5" id="KW-1185">Reference proteome</keyword>
<dbReference type="RefSeq" id="WP_120761585.1">
    <property type="nucleotide sequence ID" value="NZ_CP032630.1"/>
</dbReference>
<evidence type="ECO:0000256" key="1">
    <source>
        <dbReference type="ARBA" id="ARBA00022801"/>
    </source>
</evidence>
<evidence type="ECO:0000313" key="5">
    <source>
        <dbReference type="Proteomes" id="UP000278886"/>
    </source>
</evidence>
<dbReference type="OrthoDB" id="9797882at2"/>